<keyword evidence="3" id="KW-0547">Nucleotide-binding</keyword>
<dbReference type="PANTHER" id="PTHR43085:SF1">
    <property type="entry name" value="PSEUDOURIDINE KINASE-RELATED"/>
    <property type="match status" value="1"/>
</dbReference>
<dbReference type="Proteomes" id="UP000307000">
    <property type="component" value="Chromosome"/>
</dbReference>
<dbReference type="CDD" id="cd01167">
    <property type="entry name" value="bac_FRK"/>
    <property type="match status" value="1"/>
</dbReference>
<keyword evidence="4 7" id="KW-0418">Kinase</keyword>
<protein>
    <submittedName>
        <fullName evidence="7">Carbohydrate kinase</fullName>
    </submittedName>
</protein>
<dbReference type="Pfam" id="PF00294">
    <property type="entry name" value="PfkB"/>
    <property type="match status" value="1"/>
</dbReference>
<evidence type="ECO:0000256" key="3">
    <source>
        <dbReference type="ARBA" id="ARBA00022741"/>
    </source>
</evidence>
<dbReference type="GO" id="GO:0016301">
    <property type="term" value="F:kinase activity"/>
    <property type="evidence" value="ECO:0007669"/>
    <property type="project" value="UniProtKB-KW"/>
</dbReference>
<dbReference type="PROSITE" id="PS00584">
    <property type="entry name" value="PFKB_KINASES_2"/>
    <property type="match status" value="1"/>
</dbReference>
<dbReference type="RefSeq" id="WP_138173173.1">
    <property type="nucleotide sequence ID" value="NZ_BAAAGL010000014.1"/>
</dbReference>
<reference evidence="7 8" key="1">
    <citation type="submission" date="2018-12" db="EMBL/GenBank/DDBJ databases">
        <title>Complete Genome Sequence of Glutamicibacter creatinolyticus strain LGCM259,isolated from an abscess of a 12-year-old mare in Italy.</title>
        <authorList>
            <person name="Santos R.G."/>
            <person name="Silva A.L."/>
            <person name="Seyffert N."/>
            <person name="Castro T.L.P."/>
            <person name="Attili A.R."/>
            <person name="Rifici C."/>
            <person name="Mazzullo G."/>
            <person name="Brenig B."/>
            <person name="Venanzi F."/>
            <person name="Azevedo V."/>
        </authorList>
    </citation>
    <scope>NUCLEOTIDE SEQUENCE [LARGE SCALE GENOMIC DNA]</scope>
    <source>
        <strain evidence="7 8">LGCM 259</strain>
    </source>
</reference>
<organism evidence="7 8">
    <name type="scientific">Glutamicibacter creatinolyticus</name>
    <dbReference type="NCBI Taxonomy" id="162496"/>
    <lineage>
        <taxon>Bacteria</taxon>
        <taxon>Bacillati</taxon>
        <taxon>Actinomycetota</taxon>
        <taxon>Actinomycetes</taxon>
        <taxon>Micrococcales</taxon>
        <taxon>Micrococcaceae</taxon>
        <taxon>Glutamicibacter</taxon>
    </lineage>
</organism>
<dbReference type="GO" id="GO:0005524">
    <property type="term" value="F:ATP binding"/>
    <property type="evidence" value="ECO:0007669"/>
    <property type="project" value="UniProtKB-KW"/>
</dbReference>
<keyword evidence="5" id="KW-0067">ATP-binding</keyword>
<comment type="similarity">
    <text evidence="1">Belongs to the carbohydrate kinase PfkB family.</text>
</comment>
<dbReference type="InterPro" id="IPR011611">
    <property type="entry name" value="PfkB_dom"/>
</dbReference>
<dbReference type="KEGG" id="gcr:GcLGCM259_0044"/>
<dbReference type="EMBL" id="CP034412">
    <property type="protein sequence ID" value="QCY45837.1"/>
    <property type="molecule type" value="Genomic_DNA"/>
</dbReference>
<dbReference type="Gene3D" id="3.40.1190.20">
    <property type="match status" value="1"/>
</dbReference>
<accession>A0A5B7WPJ9</accession>
<dbReference type="SUPFAM" id="SSF53613">
    <property type="entry name" value="Ribokinase-like"/>
    <property type="match status" value="1"/>
</dbReference>
<keyword evidence="2" id="KW-0808">Transferase</keyword>
<keyword evidence="8" id="KW-1185">Reference proteome</keyword>
<dbReference type="PROSITE" id="PS00583">
    <property type="entry name" value="PFKB_KINASES_1"/>
    <property type="match status" value="1"/>
</dbReference>
<evidence type="ECO:0000256" key="4">
    <source>
        <dbReference type="ARBA" id="ARBA00022777"/>
    </source>
</evidence>
<sequence>MNPTVIGEALVDVLAPGISPPQEFVGGSPLNVAVSLARLGYPGTLVSRWGQDEKGRTIEQHLAENQVKFLGGADDKPTVIAHGVLDPAGGATFAFNAFWQMPTLVTELDPGSQLVHTGSIATLFSPAELLPLITRARQHATISYDPNLRPSLVSNHAQTVAEVEQFVAAADVVRVSGIDLRWLYPMRSVKQTARAWLELGPAMVVSTAGSAGSFGVVRAGTVEQQSRLVEVTDTVGAGDSFTAALLCWFADHGLIGAGQRERLAAVSLQELQAALDFASKAAAVTVTRAGANPPYRRELA</sequence>
<evidence type="ECO:0000259" key="6">
    <source>
        <dbReference type="Pfam" id="PF00294"/>
    </source>
</evidence>
<evidence type="ECO:0000256" key="1">
    <source>
        <dbReference type="ARBA" id="ARBA00010688"/>
    </source>
</evidence>
<evidence type="ECO:0000256" key="5">
    <source>
        <dbReference type="ARBA" id="ARBA00022840"/>
    </source>
</evidence>
<dbReference type="PANTHER" id="PTHR43085">
    <property type="entry name" value="HEXOKINASE FAMILY MEMBER"/>
    <property type="match status" value="1"/>
</dbReference>
<dbReference type="InterPro" id="IPR029056">
    <property type="entry name" value="Ribokinase-like"/>
</dbReference>
<dbReference type="AlphaFoldDB" id="A0A5B7WPJ9"/>
<name>A0A5B7WPJ9_9MICC</name>
<dbReference type="InterPro" id="IPR002173">
    <property type="entry name" value="Carboh/pur_kinase_PfkB_CS"/>
</dbReference>
<dbReference type="InterPro" id="IPR050306">
    <property type="entry name" value="PfkB_Carbo_kinase"/>
</dbReference>
<proteinExistence type="inferred from homology"/>
<gene>
    <name evidence="7" type="ORF">GcLGCM259_0044</name>
</gene>
<evidence type="ECO:0000256" key="2">
    <source>
        <dbReference type="ARBA" id="ARBA00022679"/>
    </source>
</evidence>
<evidence type="ECO:0000313" key="7">
    <source>
        <dbReference type="EMBL" id="QCY45837.1"/>
    </source>
</evidence>
<evidence type="ECO:0000313" key="8">
    <source>
        <dbReference type="Proteomes" id="UP000307000"/>
    </source>
</evidence>
<feature type="domain" description="Carbohydrate kinase PfkB" evidence="6">
    <location>
        <begin position="22"/>
        <end position="294"/>
    </location>
</feature>